<name>A0ABN1C9T9_SACER</name>
<sequence length="98" mass="10460">MSNPRQDHITQALQALTTTADHHESPSGEQDMALGMSDLAVIADLLGRLAEQSRTDLASWGTVGPHLEQAQHHAQRLARSLRHATGTLAYNAGLQAAA</sequence>
<gene>
    <name evidence="1" type="ORF">GCM10009533_12090</name>
</gene>
<evidence type="ECO:0008006" key="3">
    <source>
        <dbReference type="Google" id="ProtNLM"/>
    </source>
</evidence>
<accession>A0ABN1C9T9</accession>
<reference evidence="1 2" key="1">
    <citation type="journal article" date="2019" name="Int. J. Syst. Evol. Microbiol.">
        <title>The Global Catalogue of Microorganisms (GCM) 10K type strain sequencing project: providing services to taxonomists for standard genome sequencing and annotation.</title>
        <authorList>
            <consortium name="The Broad Institute Genomics Platform"/>
            <consortium name="The Broad Institute Genome Sequencing Center for Infectious Disease"/>
            <person name="Wu L."/>
            <person name="Ma J."/>
        </authorList>
    </citation>
    <scope>NUCLEOTIDE SEQUENCE [LARGE SCALE GENOMIC DNA]</scope>
    <source>
        <strain evidence="1 2">JCM 10303</strain>
    </source>
</reference>
<evidence type="ECO:0000313" key="1">
    <source>
        <dbReference type="EMBL" id="GAA0514714.1"/>
    </source>
</evidence>
<dbReference type="RefSeq" id="WP_009946276.1">
    <property type="nucleotide sequence ID" value="NZ_BAAAGS010000005.1"/>
</dbReference>
<dbReference type="EMBL" id="BAAAGS010000005">
    <property type="protein sequence ID" value="GAA0514714.1"/>
    <property type="molecule type" value="Genomic_DNA"/>
</dbReference>
<dbReference type="Proteomes" id="UP001500729">
    <property type="component" value="Unassembled WGS sequence"/>
</dbReference>
<evidence type="ECO:0000313" key="2">
    <source>
        <dbReference type="Proteomes" id="UP001500729"/>
    </source>
</evidence>
<comment type="caution">
    <text evidence="1">The sequence shown here is derived from an EMBL/GenBank/DDBJ whole genome shotgun (WGS) entry which is preliminary data.</text>
</comment>
<organism evidence="1 2">
    <name type="scientific">Saccharopolyspora erythraea</name>
    <name type="common">Streptomyces erythraeus</name>
    <dbReference type="NCBI Taxonomy" id="1836"/>
    <lineage>
        <taxon>Bacteria</taxon>
        <taxon>Bacillati</taxon>
        <taxon>Actinomycetota</taxon>
        <taxon>Actinomycetes</taxon>
        <taxon>Pseudonocardiales</taxon>
        <taxon>Pseudonocardiaceae</taxon>
        <taxon>Saccharopolyspora</taxon>
    </lineage>
</organism>
<proteinExistence type="predicted"/>
<protein>
    <recommendedName>
        <fullName evidence="3">Excreted virulence factor EspC (Type VII ESX diderm)</fullName>
    </recommendedName>
</protein>
<keyword evidence="2" id="KW-1185">Reference proteome</keyword>